<feature type="domain" description="Integral membrane bound transporter" evidence="6">
    <location>
        <begin position="223"/>
        <end position="350"/>
    </location>
</feature>
<evidence type="ECO:0000256" key="1">
    <source>
        <dbReference type="ARBA" id="ARBA00004141"/>
    </source>
</evidence>
<dbReference type="GO" id="GO:0016020">
    <property type="term" value="C:membrane"/>
    <property type="evidence" value="ECO:0007669"/>
    <property type="project" value="UniProtKB-SubCell"/>
</dbReference>
<feature type="transmembrane region" description="Helical" evidence="5">
    <location>
        <begin position="92"/>
        <end position="111"/>
    </location>
</feature>
<keyword evidence="3 5" id="KW-1133">Transmembrane helix</keyword>
<dbReference type="Pfam" id="PF13515">
    <property type="entry name" value="FUSC_2"/>
    <property type="match status" value="1"/>
</dbReference>
<keyword evidence="2 5" id="KW-0812">Transmembrane</keyword>
<evidence type="ECO:0000256" key="2">
    <source>
        <dbReference type="ARBA" id="ARBA00022692"/>
    </source>
</evidence>
<evidence type="ECO:0000259" key="6">
    <source>
        <dbReference type="Pfam" id="PF13515"/>
    </source>
</evidence>
<feature type="transmembrane region" description="Helical" evidence="5">
    <location>
        <begin position="170"/>
        <end position="190"/>
    </location>
</feature>
<feature type="transmembrane region" description="Helical" evidence="5">
    <location>
        <begin position="117"/>
        <end position="134"/>
    </location>
</feature>
<organism evidence="7 8">
    <name type="scientific">Ochrobactrum soli</name>
    <dbReference type="NCBI Taxonomy" id="2448455"/>
    <lineage>
        <taxon>Bacteria</taxon>
        <taxon>Pseudomonadati</taxon>
        <taxon>Pseudomonadota</taxon>
        <taxon>Alphaproteobacteria</taxon>
        <taxon>Hyphomicrobiales</taxon>
        <taxon>Brucellaceae</taxon>
        <taxon>Brucella/Ochrobactrum group</taxon>
        <taxon>Ochrobactrum</taxon>
    </lineage>
</organism>
<evidence type="ECO:0000313" key="7">
    <source>
        <dbReference type="EMBL" id="SPL62953.1"/>
    </source>
</evidence>
<feature type="transmembrane region" description="Helical" evidence="5">
    <location>
        <begin position="67"/>
        <end position="85"/>
    </location>
</feature>
<feature type="transmembrane region" description="Helical" evidence="5">
    <location>
        <begin position="336"/>
        <end position="354"/>
    </location>
</feature>
<dbReference type="AlphaFoldDB" id="A0A2P9HFT4"/>
<dbReference type="InterPro" id="IPR049453">
    <property type="entry name" value="Memb_transporter_dom"/>
</dbReference>
<gene>
    <name evidence="7" type="ORF">OHAE_2885</name>
</gene>
<dbReference type="EMBL" id="OOFM01000004">
    <property type="protein sequence ID" value="SPL62953.1"/>
    <property type="molecule type" value="Genomic_DNA"/>
</dbReference>
<sequence>MSTETSTMTSARRLDAARQLLKPQQFRESVALSRQPSIRNSSLAGLQSAATAVIALPLVYLSPWSHLIGFASLGALVALFGRFAPQARRNRVVLLCAICQTLAVLSMSLVAAAGAPLAVQLMLLAVLCGVFCFVTTTGKFGPPGALIFIFAAGASMSQSVTVHQTAERTAATALVAILAFLVCVLTEYFRHQASPEKPFPSEALRPIRHRLIAAVRVAFGAGVAAFAAYAMDVAHPAWAAMGAVAVMQGAHLHINMNRALQRMVGTLLGAVVAWMILTQAPSIWTLIAILGLLQFATEVIIGSNYALGQILVTPMALLMTYIAAPGLNGADMVSERVLDTLLGAAIGIVFSVLFSTQDDRVYLAEHHIKRTQR</sequence>
<proteinExistence type="predicted"/>
<evidence type="ECO:0000256" key="5">
    <source>
        <dbReference type="SAM" id="Phobius"/>
    </source>
</evidence>
<dbReference type="RefSeq" id="WP_109366977.1">
    <property type="nucleotide sequence ID" value="NZ_OOFM01000004.1"/>
</dbReference>
<feature type="transmembrane region" description="Helical" evidence="5">
    <location>
        <begin position="146"/>
        <end position="164"/>
    </location>
</feature>
<accession>A0A2P9HFT4</accession>
<feature type="transmembrane region" description="Helical" evidence="5">
    <location>
        <begin position="266"/>
        <end position="293"/>
    </location>
</feature>
<name>A0A2P9HFT4_9HYPH</name>
<protein>
    <submittedName>
        <fullName evidence="7">Putative membrane protein</fullName>
    </submittedName>
</protein>
<keyword evidence="4 5" id="KW-0472">Membrane</keyword>
<dbReference type="Proteomes" id="UP000246073">
    <property type="component" value="Unassembled WGS sequence"/>
</dbReference>
<evidence type="ECO:0000256" key="4">
    <source>
        <dbReference type="ARBA" id="ARBA00023136"/>
    </source>
</evidence>
<feature type="transmembrane region" description="Helical" evidence="5">
    <location>
        <begin position="305"/>
        <end position="324"/>
    </location>
</feature>
<comment type="subcellular location">
    <subcellularLocation>
        <location evidence="1">Membrane</location>
        <topology evidence="1">Multi-pass membrane protein</topology>
    </subcellularLocation>
</comment>
<reference evidence="8" key="1">
    <citation type="submission" date="2017-12" db="EMBL/GenBank/DDBJ databases">
        <authorList>
            <person name="Diaz M."/>
        </authorList>
    </citation>
    <scope>NUCLEOTIDE SEQUENCE [LARGE SCALE GENOMIC DNA]</scope>
    <source>
        <strain evidence="8">FI11154</strain>
    </source>
</reference>
<evidence type="ECO:0000256" key="3">
    <source>
        <dbReference type="ARBA" id="ARBA00022989"/>
    </source>
</evidence>
<feature type="transmembrane region" description="Helical" evidence="5">
    <location>
        <begin position="211"/>
        <end position="231"/>
    </location>
</feature>
<evidence type="ECO:0000313" key="8">
    <source>
        <dbReference type="Proteomes" id="UP000246073"/>
    </source>
</evidence>